<reference evidence="2 3" key="1">
    <citation type="submission" date="2018-07" db="EMBL/GenBank/DDBJ databases">
        <title>Genome sequencing of Runella.</title>
        <authorList>
            <person name="Baek M.-G."/>
            <person name="Yi H."/>
        </authorList>
    </citation>
    <scope>NUCLEOTIDE SEQUENCE [LARGE SCALE GENOMIC DNA]</scope>
    <source>
        <strain evidence="2 3">HYN0085</strain>
    </source>
</reference>
<dbReference type="Proteomes" id="UP000251993">
    <property type="component" value="Chromosome"/>
</dbReference>
<dbReference type="EMBL" id="CP030850">
    <property type="protein sequence ID" value="AXE17896.1"/>
    <property type="molecule type" value="Genomic_DNA"/>
</dbReference>
<sequence length="206" mass="24101">MKNKHIAFALLWFFSIKLTAQQLTYVPDIVIGHRSSTYLHNVNFQFNNKIRVNNLTLFDTEYKENKNNIFFIRNTLSYNISKKISLNAALGIKNPGSFFTISAQYRILKPTYSFAYSIGTTYQKGITIEQSISIEYYPRLTENLQLYFNFLAIANVNLEEYQRGLQFIRLGLKEKKVSYGLFLNLDQFNNNNKTLENAGTFIKYQF</sequence>
<name>A0A344TGX5_9BACT</name>
<evidence type="ECO:0000256" key="1">
    <source>
        <dbReference type="SAM" id="SignalP"/>
    </source>
</evidence>
<evidence type="ECO:0000313" key="3">
    <source>
        <dbReference type="Proteomes" id="UP000251993"/>
    </source>
</evidence>
<dbReference type="RefSeq" id="WP_114066681.1">
    <property type="nucleotide sequence ID" value="NZ_CP030850.1"/>
</dbReference>
<keyword evidence="3" id="KW-1185">Reference proteome</keyword>
<keyword evidence="1" id="KW-0732">Signal</keyword>
<feature type="signal peptide" evidence="1">
    <location>
        <begin position="1"/>
        <end position="20"/>
    </location>
</feature>
<dbReference type="KEGG" id="run:DR864_09210"/>
<gene>
    <name evidence="2" type="ORF">DR864_09210</name>
</gene>
<proteinExistence type="predicted"/>
<dbReference type="OrthoDB" id="956577at2"/>
<accession>A0A344TGX5</accession>
<dbReference type="AlphaFoldDB" id="A0A344TGX5"/>
<organism evidence="2 3">
    <name type="scientific">Runella rosea</name>
    <dbReference type="NCBI Taxonomy" id="2259595"/>
    <lineage>
        <taxon>Bacteria</taxon>
        <taxon>Pseudomonadati</taxon>
        <taxon>Bacteroidota</taxon>
        <taxon>Cytophagia</taxon>
        <taxon>Cytophagales</taxon>
        <taxon>Spirosomataceae</taxon>
        <taxon>Runella</taxon>
    </lineage>
</organism>
<evidence type="ECO:0008006" key="4">
    <source>
        <dbReference type="Google" id="ProtNLM"/>
    </source>
</evidence>
<feature type="chain" id="PRO_5016632955" description="DUF2490 domain-containing protein" evidence="1">
    <location>
        <begin position="21"/>
        <end position="206"/>
    </location>
</feature>
<evidence type="ECO:0000313" key="2">
    <source>
        <dbReference type="EMBL" id="AXE17896.1"/>
    </source>
</evidence>
<protein>
    <recommendedName>
        <fullName evidence="4">DUF2490 domain-containing protein</fullName>
    </recommendedName>
</protein>